<accession>A0ABX2K5Z3</accession>
<dbReference type="Proteomes" id="UP000605086">
    <property type="component" value="Unassembled WGS sequence"/>
</dbReference>
<dbReference type="EMBL" id="WHOS01000006">
    <property type="protein sequence ID" value="NUA98979.1"/>
    <property type="molecule type" value="Genomic_DNA"/>
</dbReference>
<gene>
    <name evidence="2" type="ORF">GBZ48_06725</name>
</gene>
<organism evidence="2 3">
    <name type="scientific">Azospirillum melinis</name>
    <dbReference type="NCBI Taxonomy" id="328839"/>
    <lineage>
        <taxon>Bacteria</taxon>
        <taxon>Pseudomonadati</taxon>
        <taxon>Pseudomonadota</taxon>
        <taxon>Alphaproteobacteria</taxon>
        <taxon>Rhodospirillales</taxon>
        <taxon>Azospirillaceae</taxon>
        <taxon>Azospirillum</taxon>
    </lineage>
</organism>
<comment type="caution">
    <text evidence="2">The sequence shown here is derived from an EMBL/GenBank/DDBJ whole genome shotgun (WGS) entry which is preliminary data.</text>
</comment>
<proteinExistence type="predicted"/>
<name>A0ABX2K5Z3_9PROT</name>
<evidence type="ECO:0000313" key="2">
    <source>
        <dbReference type="EMBL" id="NUA98979.1"/>
    </source>
</evidence>
<keyword evidence="3" id="KW-1185">Reference proteome</keyword>
<protein>
    <submittedName>
        <fullName evidence="2">Uncharacterized protein</fullName>
    </submittedName>
</protein>
<evidence type="ECO:0000256" key="1">
    <source>
        <dbReference type="SAM" id="MobiDB-lite"/>
    </source>
</evidence>
<reference evidence="2 3" key="1">
    <citation type="submission" date="2019-10" db="EMBL/GenBank/DDBJ databases">
        <title>Genome sequence of Azospirillum melinis.</title>
        <authorList>
            <person name="Ambrosini A."/>
            <person name="Sant'Anna F.H."/>
            <person name="Cassan F.D."/>
            <person name="Souza E.M."/>
            <person name="Passaglia L.M.P."/>
        </authorList>
    </citation>
    <scope>NUCLEOTIDE SEQUENCE [LARGE SCALE GENOMIC DNA]</scope>
    <source>
        <strain evidence="2 3">TMCY0552</strain>
    </source>
</reference>
<evidence type="ECO:0000313" key="3">
    <source>
        <dbReference type="Proteomes" id="UP000605086"/>
    </source>
</evidence>
<sequence>MRGDPRIRVLASCRPPHPSHAAHGPLPSPGTGEGVIDGVHRALLTPRPVAAAPWRRREPGR</sequence>
<feature type="region of interest" description="Disordered" evidence="1">
    <location>
        <begin position="11"/>
        <end position="36"/>
    </location>
</feature>